<feature type="region of interest" description="Disordered" evidence="1">
    <location>
        <begin position="218"/>
        <end position="331"/>
    </location>
</feature>
<dbReference type="GO" id="GO:0016787">
    <property type="term" value="F:hydrolase activity"/>
    <property type="evidence" value="ECO:0007669"/>
    <property type="project" value="UniProtKB-KW"/>
</dbReference>
<dbReference type="AlphaFoldDB" id="A0A2P0QHX4"/>
<feature type="domain" description="Transglycosylase SLT" evidence="3">
    <location>
        <begin position="35"/>
        <end position="135"/>
    </location>
</feature>
<feature type="compositionally biased region" description="Polar residues" evidence="1">
    <location>
        <begin position="306"/>
        <end position="331"/>
    </location>
</feature>
<dbReference type="Pfam" id="PF01464">
    <property type="entry name" value="SLT"/>
    <property type="match status" value="1"/>
</dbReference>
<accession>A0A2P0QHX4</accession>
<evidence type="ECO:0000256" key="1">
    <source>
        <dbReference type="SAM" id="MobiDB-lite"/>
    </source>
</evidence>
<feature type="compositionally biased region" description="Basic and acidic residues" evidence="1">
    <location>
        <begin position="293"/>
        <end position="302"/>
    </location>
</feature>
<keyword evidence="6" id="KW-0378">Hydrolase</keyword>
<geneLocation type="plasmid" evidence="4">
    <name>pUR_RT594</name>
</geneLocation>
<keyword evidence="6" id="KW-0614">Plasmid</keyword>
<feature type="signal peptide" evidence="2">
    <location>
        <begin position="1"/>
        <end position="23"/>
    </location>
</feature>
<dbReference type="CDD" id="cd16892">
    <property type="entry name" value="LT_VirB1-like"/>
    <property type="match status" value="1"/>
</dbReference>
<protein>
    <submittedName>
        <fullName evidence="6">Peptidoglycan hydrolase VirB1, involved in T-DNA transfer</fullName>
    </submittedName>
</protein>
<evidence type="ECO:0000313" key="4">
    <source>
        <dbReference type="EMBL" id="ARO44983.1"/>
    </source>
</evidence>
<proteinExistence type="predicted"/>
<dbReference type="EMBL" id="KX009060">
    <property type="protein sequence ID" value="ARO44983.1"/>
    <property type="molecule type" value="Genomic_DNA"/>
</dbReference>
<evidence type="ECO:0000256" key="2">
    <source>
        <dbReference type="SAM" id="SignalP"/>
    </source>
</evidence>
<dbReference type="EMBL" id="KX009061">
    <property type="protein sequence ID" value="ARO45088.1"/>
    <property type="molecule type" value="Genomic_DNA"/>
</dbReference>
<evidence type="ECO:0000313" key="6">
    <source>
        <dbReference type="EMBL" id="ARO45179.1"/>
    </source>
</evidence>
<dbReference type="Gene3D" id="1.10.530.10">
    <property type="match status" value="1"/>
</dbReference>
<dbReference type="InterPro" id="IPR008258">
    <property type="entry name" value="Transglycosylase_SLT_dom_1"/>
</dbReference>
<keyword evidence="2" id="KW-0732">Signal</keyword>
<dbReference type="EMBL" id="KX009062">
    <property type="protein sequence ID" value="ARO45179.1"/>
    <property type="molecule type" value="Genomic_DNA"/>
</dbReference>
<evidence type="ECO:0000313" key="5">
    <source>
        <dbReference type="EMBL" id="ARO45088.1"/>
    </source>
</evidence>
<geneLocation type="plasmid" evidence="5">
    <name>pUR_RT652</name>
</geneLocation>
<organism evidence="6">
    <name type="scientific">Pseudomonas syringae pv. actinidiae</name>
    <dbReference type="NCBI Taxonomy" id="103796"/>
    <lineage>
        <taxon>Bacteria</taxon>
        <taxon>Pseudomonadati</taxon>
        <taxon>Pseudomonadota</taxon>
        <taxon>Gammaproteobacteria</taxon>
        <taxon>Pseudomonadales</taxon>
        <taxon>Pseudomonadaceae</taxon>
        <taxon>Pseudomonas</taxon>
        <taxon>Pseudomonas syringae</taxon>
    </lineage>
</organism>
<evidence type="ECO:0000259" key="3">
    <source>
        <dbReference type="Pfam" id="PF01464"/>
    </source>
</evidence>
<dbReference type="SUPFAM" id="SSF53955">
    <property type="entry name" value="Lysozyme-like"/>
    <property type="match status" value="1"/>
</dbReference>
<dbReference type="InterPro" id="IPR023346">
    <property type="entry name" value="Lysozyme-like_dom_sf"/>
</dbReference>
<dbReference type="RefSeq" id="WP_074321336.1">
    <property type="nucleotide sequence ID" value="NZ_CP017011.1"/>
</dbReference>
<name>A0A2P0QHX4_PSESF</name>
<geneLocation type="plasmid" evidence="6">
    <name>pUR_B4A</name>
</geneLocation>
<sequence>MQKLPKFSVAVLGIAVFASSASAEDATPQRFSELAAKCAQSVHVTTLKGLVGNESSFNPYAIGVVGGHLERQPKSLAEAIATAQQLERDGLRYSMGLGQLLVTNMRAGGLSYEDVFHPCRNLQASSKLLTQYYVDALKTSTNPHEALLKATSRYYSGNEIRGFSADKPGDLSYVEKVISQAQTYASQDPVVPLIASLASDQAIPVILDKPSAVVPSITAQSGDQAYPVSEPKVSASKARERARRPSNRPEGQWLTFADENGQPLPPKQAQPAQDSKPQIQVQLDTGDDPSSAKAERQFKSFDQDAASATTTFPERSEPNSAAQQSFVQIVN</sequence>
<feature type="chain" id="PRO_5015084760" evidence="2">
    <location>
        <begin position="24"/>
        <end position="331"/>
    </location>
</feature>
<reference evidence="6" key="1">
    <citation type="submission" date="2016-03" db="EMBL/GenBank/DDBJ databases">
        <title>The evolution of Pseudomonas syringae pv. actinidiae in New Zealand.</title>
        <authorList>
            <person name="Taiaroa G."/>
            <person name="Poulter R.T.M."/>
            <person name="Lamont I."/>
            <person name="Stockwell P."/>
            <person name="Butler M.I."/>
        </authorList>
    </citation>
    <scope>NUCLEOTIDE SEQUENCE</scope>
    <source>
        <strain evidence="6">B4A</strain>
        <strain evidence="4">RT594</strain>
        <strain evidence="5">RT652</strain>
        <plasmid evidence="6">pUR_B4A</plasmid>
        <plasmid evidence="4">pUR_RT594</plasmid>
        <plasmid evidence="5">pUR_RT652</plasmid>
    </source>
</reference>